<dbReference type="InterPro" id="IPR036915">
    <property type="entry name" value="Cyclin-like_sf"/>
</dbReference>
<feature type="compositionally biased region" description="Basic and acidic residues" evidence="1">
    <location>
        <begin position="509"/>
        <end position="519"/>
    </location>
</feature>
<dbReference type="AlphaFoldDB" id="A0A2A9MEC3"/>
<sequence>MAYHDGRVSAGGAANQAPVSSQCGGYSREQNYTSVSSYDRQMGAEACSTDDSFVPYLATVLQHLVSISPPGLGEITSFHAIKEPQISIHDYLDRIAKYFGCSNECFVLSLVYIDRIIKLHRDFNVSILNIHRLLITSVMLAAKFFDDVYYSNKHYARVGGVRTREMNLLETQFLTLINYHLYVSPQEYDQYRRNVLAAVQYARHLSPSPLSSNRHSPSSPAAALPSSNSPHPATSEGNCALVASPSHGSGPAACHAAVAGFPREGTGGAAGQAGSRAGGVRSRGEEVLGAAEGARAAAQTQHAAVLRESRGGLRTSSSGALLSDRDSCYSQDEARQPHHRSSHSCTPALHGERGGEDRRAPPRGGAEAAWVAAAARHEGGREGSPSGCCEEEVVMMSVRRGSQPTGLRGGRGGVEAYREVEDERHGEDAVFTEEGAIYAERTQPWVECGEEDGDEDDVAGDAYSGMAVAMAAGDEESFHVHHHHHAAQRPRHVADEEEWEGDGGAPSIAEEKKDSHEKAALSPAGRHVSGAAYGHMVHASAHRFVGENGGSGAEAGSGDSVHRPASKCGDCCSSSSTTAASSAAALAHPYRATSSSPPGTAPAAAFVSVSNASASALPASAPAGFTYVRGTTGTAAALASPGVEGGVAQQARKSVSSVAPSRAPHYVASGCGADGASTASSGGSSCATTQSCVSSCVTPHSMNSSPDVCMDELAGDGAGGSGGGRGVCGFVGSGARNGACPLASRRRGTNAPRGSGTPRSALTDGEACSRSENTRRRSHHETTNADDDESESMRKHHESSQHWPRASILGGSNGFAAPSSLHPASTAVAARQQGGGGAPFAVVGASAAPLGSFASGASRGVCSRGS</sequence>
<dbReference type="SUPFAM" id="SSF47954">
    <property type="entry name" value="Cyclin-like"/>
    <property type="match status" value="1"/>
</dbReference>
<feature type="compositionally biased region" description="Basic and acidic residues" evidence="1">
    <location>
        <begin position="350"/>
        <end position="360"/>
    </location>
</feature>
<feature type="region of interest" description="Disordered" evidence="1">
    <location>
        <begin position="266"/>
        <end position="285"/>
    </location>
</feature>
<gene>
    <name evidence="2" type="ORF">BESB_050600</name>
</gene>
<dbReference type="Gene3D" id="1.10.472.10">
    <property type="entry name" value="Cyclin-like"/>
    <property type="match status" value="1"/>
</dbReference>
<evidence type="ECO:0000313" key="3">
    <source>
        <dbReference type="Proteomes" id="UP000224006"/>
    </source>
</evidence>
<evidence type="ECO:0008006" key="4">
    <source>
        <dbReference type="Google" id="ProtNLM"/>
    </source>
</evidence>
<feature type="region of interest" description="Disordered" evidence="1">
    <location>
        <begin position="307"/>
        <end position="366"/>
    </location>
</feature>
<comment type="caution">
    <text evidence="2">The sequence shown here is derived from an EMBL/GenBank/DDBJ whole genome shotgun (WGS) entry which is preliminary data.</text>
</comment>
<dbReference type="PANTHER" id="PTHR15615:SF108">
    <property type="entry name" value="PROTEIN CNPPD1"/>
    <property type="match status" value="1"/>
</dbReference>
<reference evidence="2 3" key="1">
    <citation type="submission" date="2017-09" db="EMBL/GenBank/DDBJ databases">
        <title>Genome sequencing of Besnoitia besnoiti strain Bb-Ger1.</title>
        <authorList>
            <person name="Schares G."/>
            <person name="Venepally P."/>
            <person name="Lorenzi H.A."/>
        </authorList>
    </citation>
    <scope>NUCLEOTIDE SEQUENCE [LARGE SCALE GENOMIC DNA]</scope>
    <source>
        <strain evidence="2 3">Bb-Ger1</strain>
    </source>
</reference>
<dbReference type="GO" id="GO:0019901">
    <property type="term" value="F:protein kinase binding"/>
    <property type="evidence" value="ECO:0007669"/>
    <property type="project" value="InterPro"/>
</dbReference>
<dbReference type="GeneID" id="40309990"/>
<organism evidence="2 3">
    <name type="scientific">Besnoitia besnoiti</name>
    <name type="common">Apicomplexan protozoan</name>
    <dbReference type="NCBI Taxonomy" id="94643"/>
    <lineage>
        <taxon>Eukaryota</taxon>
        <taxon>Sar</taxon>
        <taxon>Alveolata</taxon>
        <taxon>Apicomplexa</taxon>
        <taxon>Conoidasida</taxon>
        <taxon>Coccidia</taxon>
        <taxon>Eucoccidiorida</taxon>
        <taxon>Eimeriorina</taxon>
        <taxon>Sarcocystidae</taxon>
        <taxon>Besnoitia</taxon>
    </lineage>
</organism>
<proteinExistence type="predicted"/>
<feature type="compositionally biased region" description="Low complexity" evidence="1">
    <location>
        <begin position="207"/>
        <end position="233"/>
    </location>
</feature>
<feature type="region of interest" description="Disordered" evidence="1">
    <location>
        <begin position="481"/>
        <end position="524"/>
    </location>
</feature>
<feature type="compositionally biased region" description="Basic and acidic residues" evidence="1">
    <location>
        <begin position="323"/>
        <end position="336"/>
    </location>
</feature>
<dbReference type="Pfam" id="PF08613">
    <property type="entry name" value="Cyclin"/>
    <property type="match status" value="1"/>
</dbReference>
<name>A0A2A9MEC3_BESBE</name>
<dbReference type="CDD" id="cd20558">
    <property type="entry name" value="CYCLIN_ScPCL7-like"/>
    <property type="match status" value="1"/>
</dbReference>
<feature type="region of interest" description="Disordered" evidence="1">
    <location>
        <begin position="740"/>
        <end position="817"/>
    </location>
</feature>
<dbReference type="EMBL" id="NWUJ01000003">
    <property type="protein sequence ID" value="PFH36868.1"/>
    <property type="molecule type" value="Genomic_DNA"/>
</dbReference>
<feature type="compositionally biased region" description="Basic residues" evidence="1">
    <location>
        <begin position="481"/>
        <end position="491"/>
    </location>
</feature>
<evidence type="ECO:0000256" key="1">
    <source>
        <dbReference type="SAM" id="MobiDB-lite"/>
    </source>
</evidence>
<keyword evidence="3" id="KW-1185">Reference proteome</keyword>
<dbReference type="RefSeq" id="XP_029220877.1">
    <property type="nucleotide sequence ID" value="XM_029363511.1"/>
</dbReference>
<evidence type="ECO:0000313" key="2">
    <source>
        <dbReference type="EMBL" id="PFH36868.1"/>
    </source>
</evidence>
<feature type="region of interest" description="Disordered" evidence="1">
    <location>
        <begin position="1"/>
        <end position="25"/>
    </location>
</feature>
<feature type="region of interest" description="Disordered" evidence="1">
    <location>
        <begin position="548"/>
        <end position="569"/>
    </location>
</feature>
<dbReference type="InterPro" id="IPR013922">
    <property type="entry name" value="Cyclin_PHO80-like"/>
</dbReference>
<dbReference type="Proteomes" id="UP000224006">
    <property type="component" value="Chromosome III"/>
</dbReference>
<feature type="compositionally biased region" description="Basic and acidic residues" evidence="1">
    <location>
        <begin position="767"/>
        <end position="783"/>
    </location>
</feature>
<dbReference type="KEGG" id="bbes:BESB_050600"/>
<feature type="region of interest" description="Disordered" evidence="1">
    <location>
        <begin position="207"/>
        <end position="242"/>
    </location>
</feature>
<dbReference type="STRING" id="94643.A0A2A9MEC3"/>
<protein>
    <recommendedName>
        <fullName evidence="4">Cyclin2 related protein</fullName>
    </recommendedName>
</protein>
<dbReference type="VEuPathDB" id="ToxoDB:BESB_050600"/>
<dbReference type="PANTHER" id="PTHR15615">
    <property type="match status" value="1"/>
</dbReference>
<dbReference type="OrthoDB" id="332925at2759"/>
<accession>A0A2A9MEC3</accession>